<organism evidence="7 8">
    <name type="scientific">Coemansia reversa (strain ATCC 12441 / NRRL 1564)</name>
    <dbReference type="NCBI Taxonomy" id="763665"/>
    <lineage>
        <taxon>Eukaryota</taxon>
        <taxon>Fungi</taxon>
        <taxon>Fungi incertae sedis</taxon>
        <taxon>Zoopagomycota</taxon>
        <taxon>Kickxellomycotina</taxon>
        <taxon>Kickxellomycetes</taxon>
        <taxon>Kickxellales</taxon>
        <taxon>Kickxellaceae</taxon>
        <taxon>Coemansia</taxon>
    </lineage>
</organism>
<dbReference type="SUPFAM" id="SSF50978">
    <property type="entry name" value="WD40 repeat-like"/>
    <property type="match status" value="1"/>
</dbReference>
<feature type="compositionally biased region" description="Polar residues" evidence="6">
    <location>
        <begin position="28"/>
        <end position="37"/>
    </location>
</feature>
<evidence type="ECO:0000313" key="8">
    <source>
        <dbReference type="Proteomes" id="UP000242474"/>
    </source>
</evidence>
<dbReference type="InterPro" id="IPR015943">
    <property type="entry name" value="WD40/YVTN_repeat-like_dom_sf"/>
</dbReference>
<comment type="similarity">
    <text evidence="2">Belongs to the WD repeat EDC4 family.</text>
</comment>
<keyword evidence="5" id="KW-0677">Repeat</keyword>
<keyword evidence="3" id="KW-0963">Cytoplasm</keyword>
<dbReference type="STRING" id="763665.A0A2G5B9C6"/>
<dbReference type="PANTHER" id="PTHR15598">
    <property type="entry name" value="ENHANCER OF MRNA-DECAPPING PROTEIN 4"/>
    <property type="match status" value="1"/>
</dbReference>
<feature type="compositionally biased region" description="Polar residues" evidence="6">
    <location>
        <begin position="49"/>
        <end position="63"/>
    </location>
</feature>
<dbReference type="PANTHER" id="PTHR15598:SF5">
    <property type="entry name" value="ENHANCER OF MRNA-DECAPPING PROTEIN 4"/>
    <property type="match status" value="1"/>
</dbReference>
<dbReference type="GO" id="GO:0000932">
    <property type="term" value="C:P-body"/>
    <property type="evidence" value="ECO:0007669"/>
    <property type="project" value="UniProtKB-SubCell"/>
</dbReference>
<evidence type="ECO:0000313" key="7">
    <source>
        <dbReference type="EMBL" id="PIA15619.1"/>
    </source>
</evidence>
<comment type="subcellular location">
    <subcellularLocation>
        <location evidence="1">Cytoplasm</location>
        <location evidence="1">P-body</location>
    </subcellularLocation>
</comment>
<name>A0A2G5B9C6_COERN</name>
<feature type="compositionally biased region" description="Polar residues" evidence="6">
    <location>
        <begin position="86"/>
        <end position="112"/>
    </location>
</feature>
<keyword evidence="8" id="KW-1185">Reference proteome</keyword>
<keyword evidence="4" id="KW-0853">WD repeat</keyword>
<feature type="region of interest" description="Disordered" evidence="6">
    <location>
        <begin position="1"/>
        <end position="63"/>
    </location>
</feature>
<evidence type="ECO:0000256" key="4">
    <source>
        <dbReference type="ARBA" id="ARBA00022574"/>
    </source>
</evidence>
<protein>
    <recommendedName>
        <fullName evidence="9">WD40 repeat-like protein</fullName>
    </recommendedName>
</protein>
<feature type="compositionally biased region" description="Polar residues" evidence="6">
    <location>
        <begin position="1"/>
        <end position="13"/>
    </location>
</feature>
<evidence type="ECO:0000256" key="2">
    <source>
        <dbReference type="ARBA" id="ARBA00009639"/>
    </source>
</evidence>
<evidence type="ECO:0000256" key="1">
    <source>
        <dbReference type="ARBA" id="ARBA00004201"/>
    </source>
</evidence>
<dbReference type="InterPro" id="IPR036322">
    <property type="entry name" value="WD40_repeat_dom_sf"/>
</dbReference>
<dbReference type="AlphaFoldDB" id="A0A2G5B9C6"/>
<dbReference type="OrthoDB" id="21128at2759"/>
<dbReference type="Gene3D" id="2.130.10.10">
    <property type="entry name" value="YVTN repeat-like/Quinoprotein amine dehydrogenase"/>
    <property type="match status" value="1"/>
</dbReference>
<evidence type="ECO:0000256" key="5">
    <source>
        <dbReference type="ARBA" id="ARBA00022737"/>
    </source>
</evidence>
<dbReference type="GO" id="GO:0031087">
    <property type="term" value="P:deadenylation-independent decapping of nuclear-transcribed mRNA"/>
    <property type="evidence" value="ECO:0007669"/>
    <property type="project" value="InterPro"/>
</dbReference>
<evidence type="ECO:0000256" key="3">
    <source>
        <dbReference type="ARBA" id="ARBA00022490"/>
    </source>
</evidence>
<feature type="region of interest" description="Disordered" evidence="6">
    <location>
        <begin position="80"/>
        <end position="112"/>
    </location>
</feature>
<reference evidence="7 8" key="1">
    <citation type="journal article" date="2015" name="Genome Biol. Evol.">
        <title>Phylogenomic analyses indicate that early fungi evolved digesting cell walls of algal ancestors of land plants.</title>
        <authorList>
            <person name="Chang Y."/>
            <person name="Wang S."/>
            <person name="Sekimoto S."/>
            <person name="Aerts A.L."/>
            <person name="Choi C."/>
            <person name="Clum A."/>
            <person name="LaButti K.M."/>
            <person name="Lindquist E.A."/>
            <person name="Yee Ngan C."/>
            <person name="Ohm R.A."/>
            <person name="Salamov A.A."/>
            <person name="Grigoriev I.V."/>
            <person name="Spatafora J.W."/>
            <person name="Berbee M.L."/>
        </authorList>
    </citation>
    <scope>NUCLEOTIDE SEQUENCE [LARGE SCALE GENOMIC DNA]</scope>
    <source>
        <strain evidence="7 8">NRRL 1564</strain>
    </source>
</reference>
<dbReference type="EMBL" id="KZ303506">
    <property type="protein sequence ID" value="PIA15619.1"/>
    <property type="molecule type" value="Genomic_DNA"/>
</dbReference>
<accession>A0A2G5B9C6</accession>
<dbReference type="InterPro" id="IPR045152">
    <property type="entry name" value="EDC4-like"/>
</dbReference>
<evidence type="ECO:0008006" key="9">
    <source>
        <dbReference type="Google" id="ProtNLM"/>
    </source>
</evidence>
<sequence length="884" mass="94222">MNGSGTQSNSLFNAFTPVEHPSRRFSDQRSTVSQTPASAYGETRDGQFSGFSSPSLSNTTLQQPSKEISFSLLQALLKPQAAQGMPPSTQTHPGTQSHVQQASNPESALGQPTDTTAFFQKQQLAQDSDTSPMEQLKRMMAAQSSNAGNTQLSAYQQQQHIPVQAVGNNSALPSTYSSPHLNALTDTSVSASANIHTASSTKASTPTRARAKTTTLNIDLKKVRLRGKPETVPISLLQQPMRFRAGRMISVSREYICYAVRSKEGGHIRVIHQLHGQLAKMLGHKDSIIDMEFHPCSKESGMPQVLASLGKDNRLIVWLVGPVDMQSTSAEGAISYEPFVNIDSGGDAQFTCLAWRGQIVDHTMELCVGTDKGFMVVKAPAPSAKGKRAEASNEGLNVMPISTDSAVTAIVRAGLHWVVVATADRTVRIHQLDSHWESSSRPHWVVGELGRSEQAVDSLIYAPPAMATDGAGHVLVGSSMNKTIQLWWLGSSPQQSTLLQTVTLAGSSSKPASLFAKIAWAEQGRCLTVGSNYAPSAIFVLKAYGHGAAMHLNYPHGFNLGDEQPILSVVAAMEPQGPGASPDLGLSVYSVHTRLVQQLQIPGLAAVESQGLPDPADIYADPSIMTLLEVPQASHAPVHNPTLAAESVAAPSLSATQQQSEKDPATVPAFQQATLGSVANAAGIPASAQMQADVAAALSGLRIGDTGASIALDSESEERLAVRIGSIVEKRVAENVAAAMERTLIPAYTRATAAMFEQMHSTFEAGLREWWMRFAQAMPMPPPLSQQQQITTPQITASHITTPHSHMAVMPQPQQVQGGPQPYTSSMHPQPLGAAQAHMVPMPQFMPNTGAAVPSSAVNHIDSLKTILNLQPSAGQPKPHQPSF</sequence>
<proteinExistence type="inferred from homology"/>
<dbReference type="Proteomes" id="UP000242474">
    <property type="component" value="Unassembled WGS sequence"/>
</dbReference>
<evidence type="ECO:0000256" key="6">
    <source>
        <dbReference type="SAM" id="MobiDB-lite"/>
    </source>
</evidence>
<gene>
    <name evidence="7" type="ORF">COEREDRAFT_87802</name>
</gene>